<keyword evidence="2" id="KW-0732">Signal</keyword>
<dbReference type="EMBL" id="CYGV01000957">
    <property type="protein sequence ID" value="CUA69768.1"/>
    <property type="molecule type" value="Genomic_DNA"/>
</dbReference>
<evidence type="ECO:0000256" key="1">
    <source>
        <dbReference type="SAM" id="MobiDB-lite"/>
    </source>
</evidence>
<reference evidence="3 4" key="1">
    <citation type="submission" date="2015-07" db="EMBL/GenBank/DDBJ databases">
        <authorList>
            <person name="Noorani M."/>
        </authorList>
    </citation>
    <scope>NUCLEOTIDE SEQUENCE [LARGE SCALE GENOMIC DNA]</scope>
    <source>
        <strain evidence="3">BBA 69670</strain>
    </source>
</reference>
<evidence type="ECO:0000313" key="3">
    <source>
        <dbReference type="EMBL" id="CUA69768.1"/>
    </source>
</evidence>
<feature type="chain" id="PRO_5005502562" description="Transmembrane protein" evidence="2">
    <location>
        <begin position="22"/>
        <end position="523"/>
    </location>
</feature>
<dbReference type="Proteomes" id="UP000044841">
    <property type="component" value="Unassembled WGS sequence"/>
</dbReference>
<protein>
    <recommendedName>
        <fullName evidence="5">Transmembrane protein</fullName>
    </recommendedName>
</protein>
<gene>
    <name evidence="3" type="ORF">RSOLAG22IIIB_08689</name>
</gene>
<name>A0A0K6FUC1_9AGAM</name>
<accession>A0A0K6FUC1</accession>
<feature type="signal peptide" evidence="2">
    <location>
        <begin position="1"/>
        <end position="21"/>
    </location>
</feature>
<feature type="region of interest" description="Disordered" evidence="1">
    <location>
        <begin position="234"/>
        <end position="264"/>
    </location>
</feature>
<proteinExistence type="predicted"/>
<feature type="compositionally biased region" description="Polar residues" evidence="1">
    <location>
        <begin position="251"/>
        <end position="263"/>
    </location>
</feature>
<keyword evidence="4" id="KW-1185">Reference proteome</keyword>
<organism evidence="3 4">
    <name type="scientific">Rhizoctonia solani</name>
    <dbReference type="NCBI Taxonomy" id="456999"/>
    <lineage>
        <taxon>Eukaryota</taxon>
        <taxon>Fungi</taxon>
        <taxon>Dikarya</taxon>
        <taxon>Basidiomycota</taxon>
        <taxon>Agaricomycotina</taxon>
        <taxon>Agaricomycetes</taxon>
        <taxon>Cantharellales</taxon>
        <taxon>Ceratobasidiaceae</taxon>
        <taxon>Rhizoctonia</taxon>
    </lineage>
</organism>
<dbReference type="AlphaFoldDB" id="A0A0K6FUC1"/>
<evidence type="ECO:0008006" key="5">
    <source>
        <dbReference type="Google" id="ProtNLM"/>
    </source>
</evidence>
<evidence type="ECO:0000313" key="4">
    <source>
        <dbReference type="Proteomes" id="UP000044841"/>
    </source>
</evidence>
<sequence>MKLKFFLVLSCLLVMMLPIDNHQSYIPSLSEATVPDTDVQSTFVSVYLSITPAPTPTPTPAPASTPLPRFSPMVVPAHFTGAVKKPTQSRLDLSKWITSVYKRIARLIAPAKPPASQSSPCPTRTTHLPTKVFVPIATAPPTPGHHSLDDAPAYDPLSSSIKLTVLWSTYRLVLVWVAMVCASLVYAFACLFSRDYSSVQMESVSVSEGPQPVFESIIEMYCALGFPPVAELETPYDADNSTPRDGLLPATSESVGPTATPSSELVDARVESTFDTNGASAERTLQMVTSSNSIGSGIGHRADDSWIASSSGTSPIAGSPEGFLAQFPPSGQVHSPQNQAWLQDLITRLQEMQRQGNHYGRVYDGHPELEETIPATPTSTGYIASAEHTPSPPPRSTSRRGAFPLTHIPDSTSFESGISSIAEHIPNKSPVVAGLSATVSQDWLYDQLASMVDSASELGDDSDGEGEEVKDVVRVGDKPELSASLADDPADIPLPPSPYVESSSTIFGGIVSEIDELLSMWGK</sequence>
<evidence type="ECO:0000256" key="2">
    <source>
        <dbReference type="SAM" id="SignalP"/>
    </source>
</evidence>